<gene>
    <name evidence="11" type="ORF">K3248_01640</name>
</gene>
<evidence type="ECO:0000259" key="10">
    <source>
        <dbReference type="PROSITE" id="PS50929"/>
    </source>
</evidence>
<evidence type="ECO:0000256" key="8">
    <source>
        <dbReference type="SAM" id="Phobius"/>
    </source>
</evidence>
<dbReference type="Gene3D" id="3.40.50.300">
    <property type="entry name" value="P-loop containing nucleotide triphosphate hydrolases"/>
    <property type="match status" value="1"/>
</dbReference>
<dbReference type="SMART" id="SM00382">
    <property type="entry name" value="AAA"/>
    <property type="match status" value="1"/>
</dbReference>
<dbReference type="PROSITE" id="PS00211">
    <property type="entry name" value="ABC_TRANSPORTER_1"/>
    <property type="match status" value="1"/>
</dbReference>
<dbReference type="Proteomes" id="UP000746918">
    <property type="component" value="Unassembled WGS sequence"/>
</dbReference>
<keyword evidence="6 8" id="KW-1133">Transmembrane helix</keyword>
<dbReference type="Pfam" id="PF00664">
    <property type="entry name" value="ABC_membrane"/>
    <property type="match status" value="1"/>
</dbReference>
<dbReference type="PANTHER" id="PTHR43394:SF1">
    <property type="entry name" value="ATP-BINDING CASSETTE SUB-FAMILY B MEMBER 10, MITOCHONDRIAL"/>
    <property type="match status" value="1"/>
</dbReference>
<evidence type="ECO:0000256" key="1">
    <source>
        <dbReference type="ARBA" id="ARBA00004651"/>
    </source>
</evidence>
<feature type="domain" description="ABC transporter" evidence="9">
    <location>
        <begin position="346"/>
        <end position="580"/>
    </location>
</feature>
<dbReference type="SUPFAM" id="SSF90123">
    <property type="entry name" value="ABC transporter transmembrane region"/>
    <property type="match status" value="1"/>
</dbReference>
<evidence type="ECO:0000256" key="5">
    <source>
        <dbReference type="ARBA" id="ARBA00022840"/>
    </source>
</evidence>
<keyword evidence="7 8" id="KW-0472">Membrane</keyword>
<comment type="subcellular location">
    <subcellularLocation>
        <location evidence="1">Cell membrane</location>
        <topology evidence="1">Multi-pass membrane protein</topology>
    </subcellularLocation>
</comment>
<evidence type="ECO:0000259" key="9">
    <source>
        <dbReference type="PROSITE" id="PS50893"/>
    </source>
</evidence>
<feature type="domain" description="ABC transmembrane type-1" evidence="10">
    <location>
        <begin position="31"/>
        <end position="312"/>
    </location>
</feature>
<dbReference type="PROSITE" id="PS50893">
    <property type="entry name" value="ABC_TRANSPORTER_2"/>
    <property type="match status" value="1"/>
</dbReference>
<organism evidence="11 12">
    <name type="scientific">Bartonella raoultii</name>
    <dbReference type="NCBI Taxonomy" id="1457020"/>
    <lineage>
        <taxon>Bacteria</taxon>
        <taxon>Pseudomonadati</taxon>
        <taxon>Pseudomonadota</taxon>
        <taxon>Alphaproteobacteria</taxon>
        <taxon>Hyphomicrobiales</taxon>
        <taxon>Bartonellaceae</taxon>
        <taxon>Bartonella</taxon>
    </lineage>
</organism>
<dbReference type="GO" id="GO:0005524">
    <property type="term" value="F:ATP binding"/>
    <property type="evidence" value="ECO:0007669"/>
    <property type="project" value="UniProtKB-KW"/>
</dbReference>
<protein>
    <submittedName>
        <fullName evidence="11">ABC transporter ATP-binding protein/permease</fullName>
    </submittedName>
</protein>
<evidence type="ECO:0000256" key="4">
    <source>
        <dbReference type="ARBA" id="ARBA00022741"/>
    </source>
</evidence>
<keyword evidence="12" id="KW-1185">Reference proteome</keyword>
<evidence type="ECO:0000256" key="7">
    <source>
        <dbReference type="ARBA" id="ARBA00023136"/>
    </source>
</evidence>
<reference evidence="11 12" key="1">
    <citation type="submission" date="2021-08" db="EMBL/GenBank/DDBJ databases">
        <title>Bartonella raoulti 094 sp. nov.</title>
        <authorList>
            <person name="Zgheib R."/>
            <person name="Hammoud A."/>
        </authorList>
    </citation>
    <scope>NUCLEOTIDE SEQUENCE [LARGE SCALE GENOMIC DNA]</scope>
    <source>
        <strain evidence="11 12">094</strain>
    </source>
</reference>
<dbReference type="InterPro" id="IPR036640">
    <property type="entry name" value="ABC1_TM_sf"/>
</dbReference>
<evidence type="ECO:0000256" key="3">
    <source>
        <dbReference type="ARBA" id="ARBA00022692"/>
    </source>
</evidence>
<sequence>MVKKQISSVDKHLIIRLLRENFHKHARWYSAAIFSMIIISGTTAASAWIIRDVVNYIIDAQNLGMIILIASIIAFMFILKGIATFSQTYFLSKAGNSIIAEQQRKIYARLMEQGVSFYHDNTSSDLLVRVTHNATAARNIIDTIVTTFVRDLLSVSGLLLVMFIQNLALIIITLIVGPLVFLSIRMALKRIRRLMEKELLSLGKIIKIVQESAIGIRVIKAFSLEEIMKKRMDKAICDVEKQANHIARLEAITSPIMETLAGVAIAGIICFSGYLANQRAGAQGELMSFIVALLLAYEPAKRLANVRVKIESGLVNIRTMFEILDRPLTVIEHGEAKDLEKTQGSICFENVSFAYTDNQMVLKDINFEIEPGKMTALVGPSGSGKSTLINLIMRLYDPTQGRILINGQDIRYITFRSLRNLMAYVGQDTFLFQGTVQYNIGLGKENACQNDIIKAAKAANAHDFIMDLPNGYNTEIGDNGNNLSGGQKQRLAIARAMIHDSEILILDEATSALDSHTEEQINEALHHLTKGRTTIVIAHRLSTIARAHKIVVIKNGQLIEQGTQKELLEKENSFYKKLHNLQFKKHTS</sequence>
<dbReference type="CDD" id="cd18552">
    <property type="entry name" value="ABC_6TM_MsbA_like"/>
    <property type="match status" value="1"/>
</dbReference>
<dbReference type="EMBL" id="JAIFRO010000002">
    <property type="protein sequence ID" value="MBX4335314.1"/>
    <property type="molecule type" value="Genomic_DNA"/>
</dbReference>
<keyword evidence="4" id="KW-0547">Nucleotide-binding</keyword>
<keyword evidence="5 11" id="KW-0067">ATP-binding</keyword>
<evidence type="ECO:0000256" key="6">
    <source>
        <dbReference type="ARBA" id="ARBA00022989"/>
    </source>
</evidence>
<evidence type="ECO:0000313" key="11">
    <source>
        <dbReference type="EMBL" id="MBX4335314.1"/>
    </source>
</evidence>
<dbReference type="InterPro" id="IPR039421">
    <property type="entry name" value="Type_1_exporter"/>
</dbReference>
<proteinExistence type="inferred from homology"/>
<dbReference type="InterPro" id="IPR017871">
    <property type="entry name" value="ABC_transporter-like_CS"/>
</dbReference>
<feature type="transmembrane region" description="Helical" evidence="8">
    <location>
        <begin position="62"/>
        <end position="83"/>
    </location>
</feature>
<dbReference type="Gene3D" id="1.20.1560.10">
    <property type="entry name" value="ABC transporter type 1, transmembrane domain"/>
    <property type="match status" value="1"/>
</dbReference>
<evidence type="ECO:0000313" key="12">
    <source>
        <dbReference type="Proteomes" id="UP000746918"/>
    </source>
</evidence>
<dbReference type="InterPro" id="IPR003439">
    <property type="entry name" value="ABC_transporter-like_ATP-bd"/>
</dbReference>
<comment type="similarity">
    <text evidence="2">Belongs to the ABC transporter superfamily.</text>
</comment>
<keyword evidence="3 8" id="KW-0812">Transmembrane</keyword>
<dbReference type="PANTHER" id="PTHR43394">
    <property type="entry name" value="ATP-DEPENDENT PERMEASE MDL1, MITOCHONDRIAL"/>
    <property type="match status" value="1"/>
</dbReference>
<dbReference type="SUPFAM" id="SSF52540">
    <property type="entry name" value="P-loop containing nucleoside triphosphate hydrolases"/>
    <property type="match status" value="1"/>
</dbReference>
<feature type="transmembrane region" description="Helical" evidence="8">
    <location>
        <begin position="28"/>
        <end position="50"/>
    </location>
</feature>
<dbReference type="Pfam" id="PF00005">
    <property type="entry name" value="ABC_tran"/>
    <property type="match status" value="1"/>
</dbReference>
<name>A0ABS7I3Q3_9HYPH</name>
<dbReference type="PROSITE" id="PS50929">
    <property type="entry name" value="ABC_TM1F"/>
    <property type="match status" value="1"/>
</dbReference>
<feature type="transmembrane region" description="Helical" evidence="8">
    <location>
        <begin position="158"/>
        <end position="184"/>
    </location>
</feature>
<evidence type="ECO:0000256" key="2">
    <source>
        <dbReference type="ARBA" id="ARBA00005417"/>
    </source>
</evidence>
<dbReference type="InterPro" id="IPR011527">
    <property type="entry name" value="ABC1_TM_dom"/>
</dbReference>
<dbReference type="InterPro" id="IPR027417">
    <property type="entry name" value="P-loop_NTPase"/>
</dbReference>
<dbReference type="RefSeq" id="WP_220716629.1">
    <property type="nucleotide sequence ID" value="NZ_JAIFRO010000002.1"/>
</dbReference>
<accession>A0ABS7I3Q3</accession>
<comment type="caution">
    <text evidence="11">The sequence shown here is derived from an EMBL/GenBank/DDBJ whole genome shotgun (WGS) entry which is preliminary data.</text>
</comment>
<feature type="transmembrane region" description="Helical" evidence="8">
    <location>
        <begin position="256"/>
        <end position="274"/>
    </location>
</feature>
<dbReference type="InterPro" id="IPR003593">
    <property type="entry name" value="AAA+_ATPase"/>
</dbReference>